<dbReference type="PROSITE" id="PS51225">
    <property type="entry name" value="MARVEL"/>
    <property type="match status" value="1"/>
</dbReference>
<dbReference type="InterPro" id="IPR016579">
    <property type="entry name" value="Synaptogyrin"/>
</dbReference>
<dbReference type="GO" id="GO:0030672">
    <property type="term" value="C:synaptic vesicle membrane"/>
    <property type="evidence" value="ECO:0007669"/>
    <property type="project" value="TreeGrafter"/>
</dbReference>
<comment type="subcellular location">
    <subcellularLocation>
        <location evidence="1">Membrane</location>
        <topology evidence="1">Multi-pass membrane protein</topology>
    </subcellularLocation>
</comment>
<feature type="transmembrane region" description="Helical" evidence="8">
    <location>
        <begin position="111"/>
        <end position="129"/>
    </location>
</feature>
<evidence type="ECO:0000256" key="3">
    <source>
        <dbReference type="ARBA" id="ARBA00022692"/>
    </source>
</evidence>
<evidence type="ECO:0000256" key="2">
    <source>
        <dbReference type="ARBA" id="ARBA00010252"/>
    </source>
</evidence>
<gene>
    <name evidence="10" type="ORF">PMAYCL1PPCAC_32570</name>
</gene>
<dbReference type="GO" id="GO:0031594">
    <property type="term" value="C:neuromuscular junction"/>
    <property type="evidence" value="ECO:0007669"/>
    <property type="project" value="TreeGrafter"/>
</dbReference>
<protein>
    <recommendedName>
        <fullName evidence="9">MARVEL domain-containing protein</fullName>
    </recommendedName>
</protein>
<dbReference type="InterPro" id="IPR008253">
    <property type="entry name" value="Marvel"/>
</dbReference>
<keyword evidence="11" id="KW-1185">Reference proteome</keyword>
<comment type="similarity">
    <text evidence="2">Belongs to the synaptogyrin family.</text>
</comment>
<accession>A0AAN5DGJ3</accession>
<feature type="transmembrane region" description="Helical" evidence="8">
    <location>
        <begin position="149"/>
        <end position="168"/>
    </location>
</feature>
<evidence type="ECO:0000259" key="9">
    <source>
        <dbReference type="PROSITE" id="PS51225"/>
    </source>
</evidence>
<evidence type="ECO:0000256" key="1">
    <source>
        <dbReference type="ARBA" id="ARBA00004141"/>
    </source>
</evidence>
<dbReference type="EMBL" id="BTRK01000006">
    <property type="protein sequence ID" value="GMR62375.1"/>
    <property type="molecule type" value="Genomic_DNA"/>
</dbReference>
<keyword evidence="3 6" id="KW-0812">Transmembrane</keyword>
<feature type="compositionally biased region" description="Low complexity" evidence="7">
    <location>
        <begin position="223"/>
        <end position="243"/>
    </location>
</feature>
<evidence type="ECO:0000256" key="8">
    <source>
        <dbReference type="SAM" id="Phobius"/>
    </source>
</evidence>
<dbReference type="PANTHER" id="PTHR10838">
    <property type="entry name" value="SYNAPTOGYRIN"/>
    <property type="match status" value="1"/>
</dbReference>
<feature type="region of interest" description="Disordered" evidence="7">
    <location>
        <begin position="222"/>
        <end position="259"/>
    </location>
</feature>
<evidence type="ECO:0000256" key="6">
    <source>
        <dbReference type="PROSITE-ProRule" id="PRU00581"/>
    </source>
</evidence>
<evidence type="ECO:0000256" key="7">
    <source>
        <dbReference type="SAM" id="MobiDB-lite"/>
    </source>
</evidence>
<evidence type="ECO:0000313" key="11">
    <source>
        <dbReference type="Proteomes" id="UP001328107"/>
    </source>
</evidence>
<sequence>MDNLKAFGAGMSGGAFDHKTFLRKPSVLCRIGAAALGVGLWFCMYKGGWHRELINVNQQMCLYNGSATTCSFVSAMGFFSLMGALALLAADAQFDKISAIQTRSRVVRADMVTSSFFAFIFVLMFINTLSKFRAMELYEPHDSRYVKLAILFSLLAAAAWAGAAFLAWRRWQAGQAEAPFQQNGYQTDLQGVSGDAAEGYGYGGNDEGIGAVAGSNGYQSGIPVQQPQQVQQQQQQYQQQMPPQMAPSNPFAGQQGYQY</sequence>
<feature type="transmembrane region" description="Helical" evidence="8">
    <location>
        <begin position="27"/>
        <end position="45"/>
    </location>
</feature>
<dbReference type="Proteomes" id="UP001328107">
    <property type="component" value="Unassembled WGS sequence"/>
</dbReference>
<organism evidence="10 11">
    <name type="scientific">Pristionchus mayeri</name>
    <dbReference type="NCBI Taxonomy" id="1317129"/>
    <lineage>
        <taxon>Eukaryota</taxon>
        <taxon>Metazoa</taxon>
        <taxon>Ecdysozoa</taxon>
        <taxon>Nematoda</taxon>
        <taxon>Chromadorea</taxon>
        <taxon>Rhabditida</taxon>
        <taxon>Rhabditina</taxon>
        <taxon>Diplogasteromorpha</taxon>
        <taxon>Diplogasteroidea</taxon>
        <taxon>Neodiplogasteridae</taxon>
        <taxon>Pristionchus</taxon>
    </lineage>
</organism>
<name>A0AAN5DGJ3_9BILA</name>
<comment type="caution">
    <text evidence="10">The sequence shown here is derived from an EMBL/GenBank/DDBJ whole genome shotgun (WGS) entry which is preliminary data.</text>
</comment>
<evidence type="ECO:0000256" key="4">
    <source>
        <dbReference type="ARBA" id="ARBA00022989"/>
    </source>
</evidence>
<feature type="transmembrane region" description="Helical" evidence="8">
    <location>
        <begin position="65"/>
        <end position="90"/>
    </location>
</feature>
<evidence type="ECO:0000256" key="5">
    <source>
        <dbReference type="ARBA" id="ARBA00023136"/>
    </source>
</evidence>
<feature type="domain" description="MARVEL" evidence="9">
    <location>
        <begin position="21"/>
        <end position="172"/>
    </location>
</feature>
<dbReference type="AlphaFoldDB" id="A0AAN5DGJ3"/>
<proteinExistence type="inferred from homology"/>
<dbReference type="PANTHER" id="PTHR10838:SF20">
    <property type="entry name" value="SYNAPTOGYRIN"/>
    <property type="match status" value="1"/>
</dbReference>
<keyword evidence="4 8" id="KW-1133">Transmembrane helix</keyword>
<evidence type="ECO:0000313" key="10">
    <source>
        <dbReference type="EMBL" id="GMR62375.1"/>
    </source>
</evidence>
<keyword evidence="5 6" id="KW-0472">Membrane</keyword>
<reference evidence="11" key="1">
    <citation type="submission" date="2022-10" db="EMBL/GenBank/DDBJ databases">
        <title>Genome assembly of Pristionchus species.</title>
        <authorList>
            <person name="Yoshida K."/>
            <person name="Sommer R.J."/>
        </authorList>
    </citation>
    <scope>NUCLEOTIDE SEQUENCE [LARGE SCALE GENOMIC DNA]</scope>
    <source>
        <strain evidence="11">RS5460</strain>
    </source>
</reference>